<dbReference type="EMBL" id="JBHTII010000002">
    <property type="protein sequence ID" value="MFD0791417.1"/>
    <property type="molecule type" value="Genomic_DNA"/>
</dbReference>
<dbReference type="PROSITE" id="PS51257">
    <property type="entry name" value="PROKAR_LIPOPROTEIN"/>
    <property type="match status" value="1"/>
</dbReference>
<protein>
    <recommendedName>
        <fullName evidence="5">Secreted protein</fullName>
    </recommendedName>
</protein>
<feature type="chain" id="PRO_5046872582" description="Secreted protein" evidence="2">
    <location>
        <begin position="22"/>
        <end position="215"/>
    </location>
</feature>
<dbReference type="RefSeq" id="WP_204979182.1">
    <property type="nucleotide sequence ID" value="NZ_JBHTII010000002.1"/>
</dbReference>
<name>A0ABW3AKB3_9MICO</name>
<reference evidence="4" key="1">
    <citation type="journal article" date="2019" name="Int. J. Syst. Evol. Microbiol.">
        <title>The Global Catalogue of Microorganisms (GCM) 10K type strain sequencing project: providing services to taxonomists for standard genome sequencing and annotation.</title>
        <authorList>
            <consortium name="The Broad Institute Genomics Platform"/>
            <consortium name="The Broad Institute Genome Sequencing Center for Infectious Disease"/>
            <person name="Wu L."/>
            <person name="Ma J."/>
        </authorList>
    </citation>
    <scope>NUCLEOTIDE SEQUENCE [LARGE SCALE GENOMIC DNA]</scope>
    <source>
        <strain evidence="4">CCUG 54523</strain>
    </source>
</reference>
<evidence type="ECO:0000256" key="2">
    <source>
        <dbReference type="SAM" id="SignalP"/>
    </source>
</evidence>
<comment type="caution">
    <text evidence="3">The sequence shown here is derived from an EMBL/GenBank/DDBJ whole genome shotgun (WGS) entry which is preliminary data.</text>
</comment>
<gene>
    <name evidence="3" type="ORF">ACFQ0P_13505</name>
</gene>
<feature type="signal peptide" evidence="2">
    <location>
        <begin position="1"/>
        <end position="21"/>
    </location>
</feature>
<feature type="region of interest" description="Disordered" evidence="1">
    <location>
        <begin position="27"/>
        <end position="46"/>
    </location>
</feature>
<evidence type="ECO:0000313" key="3">
    <source>
        <dbReference type="EMBL" id="MFD0791417.1"/>
    </source>
</evidence>
<evidence type="ECO:0000313" key="4">
    <source>
        <dbReference type="Proteomes" id="UP001597055"/>
    </source>
</evidence>
<keyword evidence="2" id="KW-0732">Signal</keyword>
<proteinExistence type="predicted"/>
<evidence type="ECO:0008006" key="5">
    <source>
        <dbReference type="Google" id="ProtNLM"/>
    </source>
</evidence>
<evidence type="ECO:0000256" key="1">
    <source>
        <dbReference type="SAM" id="MobiDB-lite"/>
    </source>
</evidence>
<accession>A0ABW3AKB3</accession>
<organism evidence="3 4">
    <name type="scientific">Microbacterium insulae</name>
    <dbReference type="NCBI Taxonomy" id="483014"/>
    <lineage>
        <taxon>Bacteria</taxon>
        <taxon>Bacillati</taxon>
        <taxon>Actinomycetota</taxon>
        <taxon>Actinomycetes</taxon>
        <taxon>Micrococcales</taxon>
        <taxon>Microbacteriaceae</taxon>
        <taxon>Microbacterium</taxon>
    </lineage>
</organism>
<keyword evidence="4" id="KW-1185">Reference proteome</keyword>
<dbReference type="Proteomes" id="UP001597055">
    <property type="component" value="Unassembled WGS sequence"/>
</dbReference>
<sequence length="215" mass="22122">MTRHRRFLAAALGAASVVILAGCATPSGPGGSAGSPDSPPTAPLGSVWPAPPSGEVIAQGTVLDVDGDAELCLGAVAESYPPQCSGLPLTNWTWEGVDGSESSGDTTWGAYAVQGTYDGEAFTVTQPPVMLALYDPLAPEDPTGGEPGAGDEQTLQAMQEELPDALGEAYLGSYPDNGWLWVDVVWDDGTWQDAADADYGEDTVIIRSALRPVAG</sequence>